<dbReference type="RefSeq" id="WP_379584601.1">
    <property type="nucleotide sequence ID" value="NZ_JBHSQW010000023.1"/>
</dbReference>
<comment type="caution">
    <text evidence="2">The sequence shown here is derived from an EMBL/GenBank/DDBJ whole genome shotgun (WGS) entry which is preliminary data.</text>
</comment>
<organism evidence="2 3">
    <name type="scientific">Pseudonocardia hispaniensis</name>
    <dbReference type="NCBI Taxonomy" id="904933"/>
    <lineage>
        <taxon>Bacteria</taxon>
        <taxon>Bacillati</taxon>
        <taxon>Actinomycetota</taxon>
        <taxon>Actinomycetes</taxon>
        <taxon>Pseudonocardiales</taxon>
        <taxon>Pseudonocardiaceae</taxon>
        <taxon>Pseudonocardia</taxon>
    </lineage>
</organism>
<protein>
    <submittedName>
        <fullName evidence="2">DUF1345 domain-containing protein</fullName>
    </submittedName>
</protein>
<keyword evidence="1" id="KW-1133">Transmembrane helix</keyword>
<evidence type="ECO:0000313" key="2">
    <source>
        <dbReference type="EMBL" id="MFC5994579.1"/>
    </source>
</evidence>
<gene>
    <name evidence="2" type="ORF">ACFQE5_10195</name>
</gene>
<keyword evidence="1" id="KW-0472">Membrane</keyword>
<evidence type="ECO:0000313" key="3">
    <source>
        <dbReference type="Proteomes" id="UP001596302"/>
    </source>
</evidence>
<evidence type="ECO:0000256" key="1">
    <source>
        <dbReference type="SAM" id="Phobius"/>
    </source>
</evidence>
<dbReference type="Proteomes" id="UP001596302">
    <property type="component" value="Unassembled WGS sequence"/>
</dbReference>
<feature type="transmembrane region" description="Helical" evidence="1">
    <location>
        <begin position="109"/>
        <end position="131"/>
    </location>
</feature>
<feature type="transmembrane region" description="Helical" evidence="1">
    <location>
        <begin position="184"/>
        <end position="207"/>
    </location>
</feature>
<accession>A0ABW1J1R5</accession>
<reference evidence="3" key="1">
    <citation type="journal article" date="2019" name="Int. J. Syst. Evol. Microbiol.">
        <title>The Global Catalogue of Microorganisms (GCM) 10K type strain sequencing project: providing services to taxonomists for standard genome sequencing and annotation.</title>
        <authorList>
            <consortium name="The Broad Institute Genomics Platform"/>
            <consortium name="The Broad Institute Genome Sequencing Center for Infectious Disease"/>
            <person name="Wu L."/>
            <person name="Ma J."/>
        </authorList>
    </citation>
    <scope>NUCLEOTIDE SEQUENCE [LARGE SCALE GENOMIC DNA]</scope>
    <source>
        <strain evidence="3">CCM 8391</strain>
    </source>
</reference>
<dbReference type="Pfam" id="PF07077">
    <property type="entry name" value="DUF1345"/>
    <property type="match status" value="1"/>
</dbReference>
<keyword evidence="3" id="KW-1185">Reference proteome</keyword>
<feature type="transmembrane region" description="Helical" evidence="1">
    <location>
        <begin position="73"/>
        <end position="97"/>
    </location>
</feature>
<keyword evidence="1" id="KW-0812">Transmembrane</keyword>
<dbReference type="EMBL" id="JBHSQW010000023">
    <property type="protein sequence ID" value="MFC5994579.1"/>
    <property type="molecule type" value="Genomic_DNA"/>
</dbReference>
<sequence>MLGVLTQLGLVVLGLTFIVNGDHETAILQLISWCLLGSVYWVVVLVSLSLSLRRPADDVESFGARFRASRASRAIATVGTFLSSLVGLGAAAEMIVLRNEPRWQGAVEIIAVWAMVLSWALFHWGYAQIYYHRYHASSTSRRPLEFPRTPDPRRTDFAYFAFTNGTNFSVSDVLVVDSRMRWTVVWHTTFSFFLNALIIVLAVNTIMSGGPGGEILVG</sequence>
<dbReference type="InterPro" id="IPR009781">
    <property type="entry name" value="DUF1345"/>
</dbReference>
<proteinExistence type="predicted"/>
<feature type="transmembrane region" description="Helical" evidence="1">
    <location>
        <begin position="30"/>
        <end position="52"/>
    </location>
</feature>
<name>A0ABW1J1R5_9PSEU</name>